<reference evidence="3" key="1">
    <citation type="submission" date="2021-01" db="EMBL/GenBank/DDBJ databases">
        <title>Whole genome shotgun sequence of Planobispora takensis NBRC 109077.</title>
        <authorList>
            <person name="Komaki H."/>
            <person name="Tamura T."/>
        </authorList>
    </citation>
    <scope>NUCLEOTIDE SEQUENCE</scope>
    <source>
        <strain evidence="3">NBRC 109077</strain>
    </source>
</reference>
<accession>A0A8J3SSX8</accession>
<feature type="compositionally biased region" description="Low complexity" evidence="1">
    <location>
        <begin position="62"/>
        <end position="80"/>
    </location>
</feature>
<feature type="transmembrane region" description="Helical" evidence="2">
    <location>
        <begin position="20"/>
        <end position="38"/>
    </location>
</feature>
<organism evidence="3 4">
    <name type="scientific">Planobispora takensis</name>
    <dbReference type="NCBI Taxonomy" id="1367882"/>
    <lineage>
        <taxon>Bacteria</taxon>
        <taxon>Bacillati</taxon>
        <taxon>Actinomycetota</taxon>
        <taxon>Actinomycetes</taxon>
        <taxon>Streptosporangiales</taxon>
        <taxon>Streptosporangiaceae</taxon>
        <taxon>Planobispora</taxon>
    </lineage>
</organism>
<evidence type="ECO:0000313" key="3">
    <source>
        <dbReference type="EMBL" id="GIH98277.1"/>
    </source>
</evidence>
<protein>
    <submittedName>
        <fullName evidence="3">Uncharacterized protein</fullName>
    </submittedName>
</protein>
<sequence length="237" mass="25311">MDPDTFRNDIGVDVYWRRRLAALIAVLVVVAVVAWACSSSGGPQSESSAQTAPSGRSPAPDPLLAALPTITVTPQSTLSPSPQPSATPTPRPVKPTVRPKRPGDACDVADLVLNLQGGGPGEGGGQVYAAAQRPRFILTLVNTGKVMCVTDTGPRALEIRITSGDDRVWSSADCVSGETEDLRRFERGIPFVRVVEWDRQRSGSDCRAKRVTARPGTYVATVRAAGMKSHKVVFHLR</sequence>
<dbReference type="EMBL" id="BOOK01000001">
    <property type="protein sequence ID" value="GIH98277.1"/>
    <property type="molecule type" value="Genomic_DNA"/>
</dbReference>
<evidence type="ECO:0000256" key="2">
    <source>
        <dbReference type="SAM" id="Phobius"/>
    </source>
</evidence>
<keyword evidence="2" id="KW-0812">Transmembrane</keyword>
<comment type="caution">
    <text evidence="3">The sequence shown here is derived from an EMBL/GenBank/DDBJ whole genome shotgun (WGS) entry which is preliminary data.</text>
</comment>
<proteinExistence type="predicted"/>
<keyword evidence="4" id="KW-1185">Reference proteome</keyword>
<feature type="region of interest" description="Disordered" evidence="1">
    <location>
        <begin position="41"/>
        <end position="101"/>
    </location>
</feature>
<dbReference type="RefSeq" id="WP_203872758.1">
    <property type="nucleotide sequence ID" value="NZ_BOOK01000001.1"/>
</dbReference>
<feature type="compositionally biased region" description="Pro residues" evidence="1">
    <location>
        <begin position="81"/>
        <end position="93"/>
    </location>
</feature>
<gene>
    <name evidence="3" type="ORF">Pta02_02860</name>
</gene>
<keyword evidence="2" id="KW-0472">Membrane</keyword>
<dbReference type="AlphaFoldDB" id="A0A8J3SSX8"/>
<evidence type="ECO:0000256" key="1">
    <source>
        <dbReference type="SAM" id="MobiDB-lite"/>
    </source>
</evidence>
<name>A0A8J3SSX8_9ACTN</name>
<dbReference type="Proteomes" id="UP000634476">
    <property type="component" value="Unassembled WGS sequence"/>
</dbReference>
<keyword evidence="2" id="KW-1133">Transmembrane helix</keyword>
<evidence type="ECO:0000313" key="4">
    <source>
        <dbReference type="Proteomes" id="UP000634476"/>
    </source>
</evidence>